<dbReference type="GO" id="GO:0016020">
    <property type="term" value="C:membrane"/>
    <property type="evidence" value="ECO:0007669"/>
    <property type="project" value="UniProtKB-SubCell"/>
</dbReference>
<feature type="transmembrane region" description="Helical" evidence="6">
    <location>
        <begin position="47"/>
        <end position="68"/>
    </location>
</feature>
<evidence type="ECO:0000256" key="1">
    <source>
        <dbReference type="ARBA" id="ARBA00004141"/>
    </source>
</evidence>
<dbReference type="SUPFAM" id="SSF103473">
    <property type="entry name" value="MFS general substrate transporter"/>
    <property type="match status" value="1"/>
</dbReference>
<dbReference type="Gene3D" id="1.20.1250.20">
    <property type="entry name" value="MFS general substrate transporter like domains"/>
    <property type="match status" value="3"/>
</dbReference>
<accession>A0A9P6MY59</accession>
<evidence type="ECO:0000256" key="3">
    <source>
        <dbReference type="ARBA" id="ARBA00022989"/>
    </source>
</evidence>
<evidence type="ECO:0008006" key="9">
    <source>
        <dbReference type="Google" id="ProtNLM"/>
    </source>
</evidence>
<dbReference type="Proteomes" id="UP000703661">
    <property type="component" value="Unassembled WGS sequence"/>
</dbReference>
<feature type="region of interest" description="Disordered" evidence="5">
    <location>
        <begin position="185"/>
        <end position="212"/>
    </location>
</feature>
<dbReference type="InterPro" id="IPR036259">
    <property type="entry name" value="MFS_trans_sf"/>
</dbReference>
<feature type="compositionally biased region" description="Polar residues" evidence="5">
    <location>
        <begin position="199"/>
        <end position="211"/>
    </location>
</feature>
<dbReference type="PANTHER" id="PTHR11662:SF446">
    <property type="entry name" value="SODIUM-DEPENDENT PHOSPHATE TRANSPORT PROTEIN 1, CHLOROPLASTIC"/>
    <property type="match status" value="1"/>
</dbReference>
<comment type="caution">
    <text evidence="7">The sequence shown here is derived from an EMBL/GenBank/DDBJ whole genome shotgun (WGS) entry which is preliminary data.</text>
</comment>
<evidence type="ECO:0000256" key="6">
    <source>
        <dbReference type="SAM" id="Phobius"/>
    </source>
</evidence>
<evidence type="ECO:0000256" key="5">
    <source>
        <dbReference type="SAM" id="MobiDB-lite"/>
    </source>
</evidence>
<proteinExistence type="predicted"/>
<feature type="transmembrane region" description="Helical" evidence="6">
    <location>
        <begin position="75"/>
        <end position="94"/>
    </location>
</feature>
<dbReference type="GO" id="GO:0022857">
    <property type="term" value="F:transmembrane transporter activity"/>
    <property type="evidence" value="ECO:0007669"/>
    <property type="project" value="InterPro"/>
</dbReference>
<dbReference type="PANTHER" id="PTHR11662">
    <property type="entry name" value="SOLUTE CARRIER FAMILY 17"/>
    <property type="match status" value="1"/>
</dbReference>
<name>A0A9P6MY59_9FUNG</name>
<keyword evidence="2 6" id="KW-0812">Transmembrane</keyword>
<comment type="subcellular location">
    <subcellularLocation>
        <location evidence="1">Membrane</location>
        <topology evidence="1">Multi-pass membrane protein</topology>
    </subcellularLocation>
</comment>
<dbReference type="EMBL" id="JAAAID010000399">
    <property type="protein sequence ID" value="KAG0017971.1"/>
    <property type="molecule type" value="Genomic_DNA"/>
</dbReference>
<keyword evidence="3 6" id="KW-1133">Transmembrane helix</keyword>
<gene>
    <name evidence="7" type="ORF">BGZ80_007696</name>
</gene>
<evidence type="ECO:0000313" key="8">
    <source>
        <dbReference type="Proteomes" id="UP000703661"/>
    </source>
</evidence>
<feature type="transmembrane region" description="Helical" evidence="6">
    <location>
        <begin position="444"/>
        <end position="465"/>
    </location>
</feature>
<organism evidence="7 8">
    <name type="scientific">Entomortierella chlamydospora</name>
    <dbReference type="NCBI Taxonomy" id="101097"/>
    <lineage>
        <taxon>Eukaryota</taxon>
        <taxon>Fungi</taxon>
        <taxon>Fungi incertae sedis</taxon>
        <taxon>Mucoromycota</taxon>
        <taxon>Mortierellomycotina</taxon>
        <taxon>Mortierellomycetes</taxon>
        <taxon>Mortierellales</taxon>
        <taxon>Mortierellaceae</taxon>
        <taxon>Entomortierella</taxon>
    </lineage>
</organism>
<dbReference type="Pfam" id="PF07690">
    <property type="entry name" value="MFS_1"/>
    <property type="match status" value="1"/>
</dbReference>
<protein>
    <recommendedName>
        <fullName evidence="9">Major facilitator superfamily (MFS) profile domain-containing protein</fullName>
    </recommendedName>
</protein>
<evidence type="ECO:0000256" key="2">
    <source>
        <dbReference type="ARBA" id="ARBA00022692"/>
    </source>
</evidence>
<feature type="transmembrane region" description="Helical" evidence="6">
    <location>
        <begin position="21"/>
        <end position="41"/>
    </location>
</feature>
<dbReference type="InterPro" id="IPR050382">
    <property type="entry name" value="MFS_Na/Anion_cotransporter"/>
</dbReference>
<dbReference type="InterPro" id="IPR011701">
    <property type="entry name" value="MFS"/>
</dbReference>
<evidence type="ECO:0000256" key="4">
    <source>
        <dbReference type="ARBA" id="ARBA00023136"/>
    </source>
</evidence>
<reference evidence="7" key="1">
    <citation type="journal article" date="2020" name="Fungal Divers.">
        <title>Resolving the Mortierellaceae phylogeny through synthesis of multi-gene phylogenetics and phylogenomics.</title>
        <authorList>
            <person name="Vandepol N."/>
            <person name="Liber J."/>
            <person name="Desiro A."/>
            <person name="Na H."/>
            <person name="Kennedy M."/>
            <person name="Barry K."/>
            <person name="Grigoriev I.V."/>
            <person name="Miller A.N."/>
            <person name="O'Donnell K."/>
            <person name="Stajich J.E."/>
            <person name="Bonito G."/>
        </authorList>
    </citation>
    <scope>NUCLEOTIDE SEQUENCE</scope>
    <source>
        <strain evidence="7">NRRL 2769</strain>
    </source>
</reference>
<evidence type="ECO:0000313" key="7">
    <source>
        <dbReference type="EMBL" id="KAG0017971.1"/>
    </source>
</evidence>
<feature type="transmembrane region" description="Helical" evidence="6">
    <location>
        <begin position="106"/>
        <end position="125"/>
    </location>
</feature>
<feature type="transmembrane region" description="Helical" evidence="6">
    <location>
        <begin position="313"/>
        <end position="335"/>
    </location>
</feature>
<keyword evidence="8" id="KW-1185">Reference proteome</keyword>
<sequence length="483" mass="53312">MAVAIVAIAQEYNYSKQQQGLILSAFFFGYIITPIIGGAVADRYGGKFVLAFGLAYPSIHAMIGTWAPPSERSKAVATVTAFAYSGSVIALPISSSLVVSSWGWRSIFWLFGLLGALWSLVWQIWGASDPTSCRWITEHEKNWIFQQQQLDHTTGSDPMDEALECLDQTRTIGVDGIPITYQSLQHNEPPRISEDSDSEIQATSSSFQSTSDENDLVFRADASTSVLPSEAQHYDEQSRWQAFRNKIRSKTAIRRQDLEKPDKEPVPWKKLLKRREVWAIILSQFFNSLGFFVMQSWVPTFYLDFYGEDVGKIGYYAVLPSAIQGIVGLTAGYLGDKATLDWKWTTLAVRRTAQSVGSLGLGVFLLCAVLFAPTAAVAMVLITIGMALNGFTLIGASAYQHDFCPQYAGFVFSLGNTAGSIPGLVGVFLVGILLDMAGANRWTVIWGAVCLFYVVGTTFTGTKFISLDWPLNLFAVLKPKRRE</sequence>
<feature type="transmembrane region" description="Helical" evidence="6">
    <location>
        <begin position="356"/>
        <end position="387"/>
    </location>
</feature>
<keyword evidence="4 6" id="KW-0472">Membrane</keyword>
<feature type="transmembrane region" description="Helical" evidence="6">
    <location>
        <begin position="277"/>
        <end position="298"/>
    </location>
</feature>
<dbReference type="AlphaFoldDB" id="A0A9P6MY59"/>
<feature type="transmembrane region" description="Helical" evidence="6">
    <location>
        <begin position="407"/>
        <end position="432"/>
    </location>
</feature>